<dbReference type="EMBL" id="CP003488">
    <property type="protein sequence ID" value="AFH92548.1"/>
    <property type="molecule type" value="Genomic_DNA"/>
</dbReference>
<dbReference type="OrthoDB" id="6638236at2"/>
<sequence length="215" mass="24321">MTNAKDEIIELLVKNIPQSLIIGIRDGIFTASERAYKQAKIKHEGHRSYALGMERHLELNEVFHEVFEANGCSPVKLSSNKIVEAQSGIFKIAKETSNASTRKKLFNSKRKQQLIADNQHIETIIQPDLFSKPTSIPKATLFIMCHYSGSLTQSPDAPIKIELVVPSSDGNCWIFQEEINTFLVHYEPKIHQIDNAMSKLKKRITKKDGSEDSEK</sequence>
<gene>
    <name evidence="1" type="ordered locus">S70_03295</name>
</gene>
<dbReference type="RefSeq" id="WP_014656356.1">
    <property type="nucleotide sequence ID" value="NC_017731.1"/>
</dbReference>
<dbReference type="Proteomes" id="UP000005012">
    <property type="component" value="Chromosome"/>
</dbReference>
<proteinExistence type="predicted"/>
<protein>
    <submittedName>
        <fullName evidence="1">Uncharacterized protein</fullName>
    </submittedName>
</protein>
<dbReference type="GeneID" id="93518604"/>
<reference evidence="1 2" key="1">
    <citation type="journal article" date="2012" name="J. Bacteriol.">
        <title>Complete Genome Sequence of Providencia stuartii Clinical Isolate MRSN 2154.</title>
        <authorList>
            <person name="Clifford R.J."/>
            <person name="Hang J."/>
            <person name="Riley M.C."/>
            <person name="Onmus-Leone F."/>
            <person name="Kuschner R.A."/>
            <person name="Lesho E.P."/>
            <person name="Waterman P.E."/>
        </authorList>
    </citation>
    <scope>NUCLEOTIDE SEQUENCE [LARGE SCALE GENOMIC DNA]</scope>
    <source>
        <strain evidence="1 2">MRSN 2154</strain>
    </source>
</reference>
<evidence type="ECO:0000313" key="2">
    <source>
        <dbReference type="Proteomes" id="UP000005012"/>
    </source>
</evidence>
<organism evidence="1 2">
    <name type="scientific">Providencia stuartii (strain MRSN 2154)</name>
    <dbReference type="NCBI Taxonomy" id="1157951"/>
    <lineage>
        <taxon>Bacteria</taxon>
        <taxon>Pseudomonadati</taxon>
        <taxon>Pseudomonadota</taxon>
        <taxon>Gammaproteobacteria</taxon>
        <taxon>Enterobacterales</taxon>
        <taxon>Morganellaceae</taxon>
        <taxon>Providencia</taxon>
    </lineage>
</organism>
<name>A0A140NIS6_PROSM</name>
<dbReference type="AlphaFoldDB" id="A0A140NIS6"/>
<dbReference type="PATRIC" id="fig|1157951.4.peg.655"/>
<dbReference type="KEGG" id="psi:S70_03295"/>
<dbReference type="HOGENOM" id="CLU_1419802_0_0_6"/>
<reference evidence="2" key="2">
    <citation type="submission" date="2012-04" db="EMBL/GenBank/DDBJ databases">
        <title>Complete genome sequence of Providencia stuartii clinical isolate MRSN 2154.</title>
        <authorList>
            <person name="Clifford R.J."/>
            <person name="Hang J."/>
            <person name="Riley M.C."/>
            <person name="Onmus-Leone F."/>
            <person name="Kuschner R.A."/>
            <person name="Lesho E.P."/>
            <person name="Waterman P.E."/>
        </authorList>
    </citation>
    <scope>NUCLEOTIDE SEQUENCE [LARGE SCALE GENOMIC DNA]</scope>
    <source>
        <strain evidence="2">MRSN 2154</strain>
    </source>
</reference>
<accession>A0A140NIS6</accession>
<evidence type="ECO:0000313" key="1">
    <source>
        <dbReference type="EMBL" id="AFH92548.1"/>
    </source>
</evidence>